<dbReference type="InterPro" id="IPR001478">
    <property type="entry name" value="PDZ"/>
</dbReference>
<feature type="transmembrane region" description="Helical" evidence="2">
    <location>
        <begin position="22"/>
        <end position="42"/>
    </location>
</feature>
<dbReference type="InterPro" id="IPR036034">
    <property type="entry name" value="PDZ_sf"/>
</dbReference>
<dbReference type="Gene3D" id="2.30.42.10">
    <property type="match status" value="1"/>
</dbReference>
<feature type="domain" description="PDZ" evidence="3">
    <location>
        <begin position="31"/>
        <end position="103"/>
    </location>
</feature>
<dbReference type="Proteomes" id="UP000070344">
    <property type="component" value="Unassembled WGS sequence"/>
</dbReference>
<reference evidence="4 5" key="1">
    <citation type="journal article" date="2016" name="Sci. Rep.">
        <title>Metabolic traits of an uncultured archaeal lineage -MSBL1- from brine pools of the Red Sea.</title>
        <authorList>
            <person name="Mwirichia R."/>
            <person name="Alam I."/>
            <person name="Rashid M."/>
            <person name="Vinu M."/>
            <person name="Ba-Alawi W."/>
            <person name="Anthony Kamau A."/>
            <person name="Kamanda Ngugi D."/>
            <person name="Goker M."/>
            <person name="Klenk H.P."/>
            <person name="Bajic V."/>
            <person name="Stingl U."/>
        </authorList>
    </citation>
    <scope>NUCLEOTIDE SEQUENCE [LARGE SCALE GENOMIC DNA]</scope>
    <source>
        <strain evidence="4">SCGC-AAA259O05</strain>
    </source>
</reference>
<dbReference type="GO" id="GO:0016020">
    <property type="term" value="C:membrane"/>
    <property type="evidence" value="ECO:0007669"/>
    <property type="project" value="InterPro"/>
</dbReference>
<organism evidence="4 5">
    <name type="scientific">candidate division MSBL1 archaeon SCGC-AAA259O05</name>
    <dbReference type="NCBI Taxonomy" id="1698271"/>
    <lineage>
        <taxon>Archaea</taxon>
        <taxon>Methanobacteriati</taxon>
        <taxon>Methanobacteriota</taxon>
        <taxon>candidate division MSBL1</taxon>
    </lineage>
</organism>
<keyword evidence="5" id="KW-1185">Reference proteome</keyword>
<dbReference type="GO" id="GO:0006508">
    <property type="term" value="P:proteolysis"/>
    <property type="evidence" value="ECO:0007669"/>
    <property type="project" value="InterPro"/>
</dbReference>
<keyword evidence="2" id="KW-0472">Membrane</keyword>
<evidence type="ECO:0000259" key="3">
    <source>
        <dbReference type="PROSITE" id="PS50106"/>
    </source>
</evidence>
<dbReference type="GO" id="GO:0004222">
    <property type="term" value="F:metalloendopeptidase activity"/>
    <property type="evidence" value="ECO:0007669"/>
    <property type="project" value="InterPro"/>
</dbReference>
<evidence type="ECO:0000256" key="1">
    <source>
        <dbReference type="ARBA" id="ARBA00001947"/>
    </source>
</evidence>
<dbReference type="PANTHER" id="PTHR42837:SF2">
    <property type="entry name" value="MEMBRANE METALLOPROTEASE ARASP2, CHLOROPLASTIC-RELATED"/>
    <property type="match status" value="1"/>
</dbReference>
<dbReference type="PANTHER" id="PTHR42837">
    <property type="entry name" value="REGULATOR OF SIGMA-E PROTEASE RSEP"/>
    <property type="match status" value="1"/>
</dbReference>
<comment type="cofactor">
    <cofactor evidence="1">
        <name>Zn(2+)</name>
        <dbReference type="ChEBI" id="CHEBI:29105"/>
    </cofactor>
</comment>
<gene>
    <name evidence="4" type="ORF">AKJ41_05730</name>
</gene>
<dbReference type="PROSITE" id="PS50106">
    <property type="entry name" value="PDZ"/>
    <property type="match status" value="1"/>
</dbReference>
<keyword evidence="2" id="KW-1133">Transmembrane helix</keyword>
<accession>A0A133UYJ3</accession>
<dbReference type="AlphaFoldDB" id="A0A133UYJ3"/>
<evidence type="ECO:0000313" key="4">
    <source>
        <dbReference type="EMBL" id="KXA99245.1"/>
    </source>
</evidence>
<comment type="caution">
    <text evidence="4">The sequence shown here is derived from an EMBL/GenBank/DDBJ whole genome shotgun (WGS) entry which is preliminary data.</text>
</comment>
<sequence length="227" mass="24998">MEQDEEEYEKASPTGRICPTSAGPMANLLLGVFTLGLLLFLVTPHPGVPIGHVQSNSPASEMGLHSGDRITGIEGHKVFNSSDLARFLRTADPGEKISLSMEEKHCTIILRSHPENENVAMLPKGVQLKSGGPVCESQLLRPMSFFIGLPYSVVLGDPVFNQADYTASIPWTVVHRHQLYCLWCPRSGFESRLRTSPNLTSGHRNGVIPERPLKEATSYRLTGRDHD</sequence>
<dbReference type="InterPro" id="IPR004387">
    <property type="entry name" value="Pept_M50_Zn"/>
</dbReference>
<keyword evidence="2" id="KW-0812">Transmembrane</keyword>
<proteinExistence type="predicted"/>
<name>A0A133UYJ3_9EURY</name>
<dbReference type="SMART" id="SM00228">
    <property type="entry name" value="PDZ"/>
    <property type="match status" value="1"/>
</dbReference>
<dbReference type="SUPFAM" id="SSF50156">
    <property type="entry name" value="PDZ domain-like"/>
    <property type="match status" value="1"/>
</dbReference>
<dbReference type="EMBL" id="LHXV01000100">
    <property type="protein sequence ID" value="KXA99245.1"/>
    <property type="molecule type" value="Genomic_DNA"/>
</dbReference>
<evidence type="ECO:0000256" key="2">
    <source>
        <dbReference type="SAM" id="Phobius"/>
    </source>
</evidence>
<dbReference type="Pfam" id="PF13180">
    <property type="entry name" value="PDZ_2"/>
    <property type="match status" value="1"/>
</dbReference>
<protein>
    <recommendedName>
        <fullName evidence="3">PDZ domain-containing protein</fullName>
    </recommendedName>
</protein>
<evidence type="ECO:0000313" key="5">
    <source>
        <dbReference type="Proteomes" id="UP000070344"/>
    </source>
</evidence>